<comment type="caution">
    <text evidence="2">The sequence shown here is derived from an EMBL/GenBank/DDBJ whole genome shotgun (WGS) entry which is preliminary data.</text>
</comment>
<proteinExistence type="predicted"/>
<evidence type="ECO:0000256" key="1">
    <source>
        <dbReference type="SAM" id="MobiDB-lite"/>
    </source>
</evidence>
<reference evidence="2" key="1">
    <citation type="journal article" date="2014" name="Int. J. Syst. Evol. Microbiol.">
        <title>Complete genome sequence of Corynebacterium casei LMG S-19264T (=DSM 44701T), isolated from a smear-ripened cheese.</title>
        <authorList>
            <consortium name="US DOE Joint Genome Institute (JGI-PGF)"/>
            <person name="Walter F."/>
            <person name="Albersmeier A."/>
            <person name="Kalinowski J."/>
            <person name="Ruckert C."/>
        </authorList>
    </citation>
    <scope>NUCLEOTIDE SEQUENCE</scope>
    <source>
        <strain evidence="2">JCM 4335</strain>
    </source>
</reference>
<gene>
    <name evidence="2" type="ORF">GCM10010249_36930</name>
</gene>
<reference evidence="2" key="2">
    <citation type="submission" date="2020-09" db="EMBL/GenBank/DDBJ databases">
        <authorList>
            <person name="Sun Q."/>
            <person name="Ohkuma M."/>
        </authorList>
    </citation>
    <scope>NUCLEOTIDE SEQUENCE</scope>
    <source>
        <strain evidence="2">JCM 4335</strain>
    </source>
</reference>
<dbReference type="AlphaFoldDB" id="A0A918B2A1"/>
<name>A0A918B2A1_9ACTN</name>
<evidence type="ECO:0000313" key="3">
    <source>
        <dbReference type="Proteomes" id="UP000654123"/>
    </source>
</evidence>
<protein>
    <submittedName>
        <fullName evidence="2">Uncharacterized protein</fullName>
    </submittedName>
</protein>
<evidence type="ECO:0000313" key="2">
    <source>
        <dbReference type="EMBL" id="GGQ15017.1"/>
    </source>
</evidence>
<feature type="region of interest" description="Disordered" evidence="1">
    <location>
        <begin position="1"/>
        <end position="70"/>
    </location>
</feature>
<accession>A0A918B2A1</accession>
<keyword evidence="3" id="KW-1185">Reference proteome</keyword>
<sequence length="70" mass="7305">MSAPYLRDPEPPPIGEGRVTDGGSGARGGPAAGAPRRDRVGQRLSLPLDWAAARPASRRATGIRNGEQET</sequence>
<dbReference type="Proteomes" id="UP000654123">
    <property type="component" value="Unassembled WGS sequence"/>
</dbReference>
<dbReference type="EMBL" id="BMSV01000007">
    <property type="protein sequence ID" value="GGQ15017.1"/>
    <property type="molecule type" value="Genomic_DNA"/>
</dbReference>
<feature type="compositionally biased region" description="Gly residues" evidence="1">
    <location>
        <begin position="20"/>
        <end position="31"/>
    </location>
</feature>
<organism evidence="2 3">
    <name type="scientific">Streptomyces roseolilacinus</name>
    <dbReference type="NCBI Taxonomy" id="66904"/>
    <lineage>
        <taxon>Bacteria</taxon>
        <taxon>Bacillati</taxon>
        <taxon>Actinomycetota</taxon>
        <taxon>Actinomycetes</taxon>
        <taxon>Kitasatosporales</taxon>
        <taxon>Streptomycetaceae</taxon>
        <taxon>Streptomyces</taxon>
    </lineage>
</organism>